<sequence length="65" mass="7616">MTEIDGYVSKHIVYNVETIELKGKQIPTYTKTETSKVRYVAGYYGVRFPSDWRWFYGGKLDTLNT</sequence>
<reference evidence="1" key="1">
    <citation type="submission" date="2018-05" db="EMBL/GenBank/DDBJ databases">
        <authorList>
            <person name="Lanie J.A."/>
            <person name="Ng W.-L."/>
            <person name="Kazmierczak K.M."/>
            <person name="Andrzejewski T.M."/>
            <person name="Davidsen T.M."/>
            <person name="Wayne K.J."/>
            <person name="Tettelin H."/>
            <person name="Glass J.I."/>
            <person name="Rusch D."/>
            <person name="Podicherti R."/>
            <person name="Tsui H.-C.T."/>
            <person name="Winkler M.E."/>
        </authorList>
    </citation>
    <scope>NUCLEOTIDE SEQUENCE</scope>
</reference>
<feature type="non-terminal residue" evidence="1">
    <location>
        <position position="65"/>
    </location>
</feature>
<dbReference type="EMBL" id="UINC01008870">
    <property type="protein sequence ID" value="SVA39877.1"/>
    <property type="molecule type" value="Genomic_DNA"/>
</dbReference>
<gene>
    <name evidence="1" type="ORF">METZ01_LOCUS92731</name>
</gene>
<proteinExistence type="predicted"/>
<accession>A0A381VJN9</accession>
<evidence type="ECO:0000313" key="1">
    <source>
        <dbReference type="EMBL" id="SVA39877.1"/>
    </source>
</evidence>
<name>A0A381VJN9_9ZZZZ</name>
<dbReference type="AlphaFoldDB" id="A0A381VJN9"/>
<organism evidence="1">
    <name type="scientific">marine metagenome</name>
    <dbReference type="NCBI Taxonomy" id="408172"/>
    <lineage>
        <taxon>unclassified sequences</taxon>
        <taxon>metagenomes</taxon>
        <taxon>ecological metagenomes</taxon>
    </lineage>
</organism>
<protein>
    <submittedName>
        <fullName evidence="1">Uncharacterized protein</fullName>
    </submittedName>
</protein>